<name>A0ABR2Z4Y8_9AGAR</name>
<dbReference type="EMBL" id="JBBXMP010001317">
    <property type="protein sequence ID" value="KAL0056567.1"/>
    <property type="molecule type" value="Genomic_DNA"/>
</dbReference>
<comment type="caution">
    <text evidence="2">The sequence shown here is derived from an EMBL/GenBank/DDBJ whole genome shotgun (WGS) entry which is preliminary data.</text>
</comment>
<evidence type="ECO:0000313" key="3">
    <source>
        <dbReference type="Proteomes" id="UP001437256"/>
    </source>
</evidence>
<accession>A0ABR2Z4Y8</accession>
<feature type="transmembrane region" description="Helical" evidence="1">
    <location>
        <begin position="95"/>
        <end position="120"/>
    </location>
</feature>
<gene>
    <name evidence="2" type="ORF">AAF712_016828</name>
</gene>
<protein>
    <submittedName>
        <fullName evidence="2">Uncharacterized protein</fullName>
    </submittedName>
</protein>
<keyword evidence="1" id="KW-0472">Membrane</keyword>
<keyword evidence="1" id="KW-1133">Transmembrane helix</keyword>
<keyword evidence="1" id="KW-0812">Transmembrane</keyword>
<proteinExistence type="predicted"/>
<organism evidence="2 3">
    <name type="scientific">Marasmius tenuissimus</name>
    <dbReference type="NCBI Taxonomy" id="585030"/>
    <lineage>
        <taxon>Eukaryota</taxon>
        <taxon>Fungi</taxon>
        <taxon>Dikarya</taxon>
        <taxon>Basidiomycota</taxon>
        <taxon>Agaricomycotina</taxon>
        <taxon>Agaricomycetes</taxon>
        <taxon>Agaricomycetidae</taxon>
        <taxon>Agaricales</taxon>
        <taxon>Marasmiineae</taxon>
        <taxon>Marasmiaceae</taxon>
        <taxon>Marasmius</taxon>
    </lineage>
</organism>
<evidence type="ECO:0000256" key="1">
    <source>
        <dbReference type="SAM" id="Phobius"/>
    </source>
</evidence>
<dbReference type="Proteomes" id="UP001437256">
    <property type="component" value="Unassembled WGS sequence"/>
</dbReference>
<evidence type="ECO:0000313" key="2">
    <source>
        <dbReference type="EMBL" id="KAL0056567.1"/>
    </source>
</evidence>
<keyword evidence="3" id="KW-1185">Reference proteome</keyword>
<sequence length="128" mass="13466">MRLHYHLFERRQGSIFSPLISSEGVTVAPISRSRDLSIDNTDPDATPTAIRALTLSTIGDSDAASDEPSAWLLARTTPATSPGGAVGSTSDKLSAIGGIIGGVITALLILATVFAALVCIRRRAQRHR</sequence>
<reference evidence="2 3" key="1">
    <citation type="submission" date="2024-05" db="EMBL/GenBank/DDBJ databases">
        <title>A draft genome resource for the thread blight pathogen Marasmius tenuissimus strain MS-2.</title>
        <authorList>
            <person name="Yulfo-Soto G.E."/>
            <person name="Baruah I.K."/>
            <person name="Amoako-Attah I."/>
            <person name="Bukari Y."/>
            <person name="Meinhardt L.W."/>
            <person name="Bailey B.A."/>
            <person name="Cohen S.P."/>
        </authorList>
    </citation>
    <scope>NUCLEOTIDE SEQUENCE [LARGE SCALE GENOMIC DNA]</scope>
    <source>
        <strain evidence="2 3">MS-2</strain>
    </source>
</reference>
<feature type="non-terminal residue" evidence="2">
    <location>
        <position position="128"/>
    </location>
</feature>